<dbReference type="Proteomes" id="UP001165341">
    <property type="component" value="Unassembled WGS sequence"/>
</dbReference>
<feature type="active site" description="Proton donor" evidence="1">
    <location>
        <position position="84"/>
    </location>
</feature>
<dbReference type="CDD" id="cd00947">
    <property type="entry name" value="TBP_aldolase_IIB"/>
    <property type="match status" value="1"/>
</dbReference>
<comment type="caution">
    <text evidence="3">The sequence shown here is derived from an EMBL/GenBank/DDBJ whole genome shotgun (WGS) entry which is preliminary data.</text>
</comment>
<name>A0AA41QU62_9MICO</name>
<dbReference type="Pfam" id="PF01116">
    <property type="entry name" value="F_bP_aldolase"/>
    <property type="match status" value="1"/>
</dbReference>
<dbReference type="SUPFAM" id="SSF51569">
    <property type="entry name" value="Aldolase"/>
    <property type="match status" value="1"/>
</dbReference>
<proteinExistence type="predicted"/>
<feature type="binding site" evidence="2">
    <location>
        <position position="182"/>
    </location>
    <ligand>
        <name>Zn(2+)</name>
        <dbReference type="ChEBI" id="CHEBI:29105"/>
        <label>1</label>
        <note>catalytic</note>
    </ligand>
</feature>
<gene>
    <name evidence="3" type="ORF">MQH31_02835</name>
</gene>
<sequence length="303" mass="31552">MTLATTRDLIGKFGAGNRAVLAFNVITLEHAEAIAAGVERAGTGAILQVSENAIRFHDGKISPIIAACAKVAAESSAPLSIHLDHFQDLALTELAIDLANDLGVSSIMVDAAHLPHGQNVRQTRELARRAHARGLWVEAELGEIGGKDGAHSPLARTQPDEAREFVAETTVDGLAVAVGSSHAMTSQVAELDLALIAQLAGIVPVPLVLHGSSGVGDATLVAAIAAGMRKINVGTALNIAFTDGIRRFLATNPDVTDPRKYIRDGCESISRTVTHLCTVLDAAPVHPRPGLPNSALLTGRGAR</sequence>
<dbReference type="RefSeq" id="WP_243010834.1">
    <property type="nucleotide sequence ID" value="NZ_JALGAR010000001.1"/>
</dbReference>
<evidence type="ECO:0000256" key="1">
    <source>
        <dbReference type="PIRSR" id="PIRSR001359-1"/>
    </source>
</evidence>
<dbReference type="GO" id="GO:0005975">
    <property type="term" value="P:carbohydrate metabolic process"/>
    <property type="evidence" value="ECO:0007669"/>
    <property type="project" value="InterPro"/>
</dbReference>
<dbReference type="PIRSF" id="PIRSF001359">
    <property type="entry name" value="F_bP_aldolase_II"/>
    <property type="match status" value="1"/>
</dbReference>
<organism evidence="3 4">
    <name type="scientific">Cryobacterium zhongshanensis</name>
    <dbReference type="NCBI Taxonomy" id="2928153"/>
    <lineage>
        <taxon>Bacteria</taxon>
        <taxon>Bacillati</taxon>
        <taxon>Actinomycetota</taxon>
        <taxon>Actinomycetes</taxon>
        <taxon>Micrococcales</taxon>
        <taxon>Microbacteriaceae</taxon>
        <taxon>Cryobacterium</taxon>
    </lineage>
</organism>
<evidence type="ECO:0000313" key="4">
    <source>
        <dbReference type="Proteomes" id="UP001165341"/>
    </source>
</evidence>
<dbReference type="AlphaFoldDB" id="A0AA41QU62"/>
<feature type="binding site" evidence="2">
    <location>
        <position position="210"/>
    </location>
    <ligand>
        <name>Zn(2+)</name>
        <dbReference type="ChEBI" id="CHEBI:29105"/>
        <label>1</label>
        <note>catalytic</note>
    </ligand>
</feature>
<feature type="binding site" evidence="2">
    <location>
        <position position="140"/>
    </location>
    <ligand>
        <name>Zn(2+)</name>
        <dbReference type="ChEBI" id="CHEBI:29105"/>
        <label>2</label>
    </ligand>
</feature>
<reference evidence="3" key="1">
    <citation type="submission" date="2022-03" db="EMBL/GenBank/DDBJ databases">
        <title>Cryobacterium sp. nov. strain ZS14-85, isolated from Antarctic soil.</title>
        <authorList>
            <person name="Li J."/>
            <person name="Niu G."/>
        </authorList>
    </citation>
    <scope>NUCLEOTIDE SEQUENCE</scope>
    <source>
        <strain evidence="3">ZS14-85</strain>
    </source>
</reference>
<accession>A0AA41QU62</accession>
<dbReference type="GO" id="GO:0008270">
    <property type="term" value="F:zinc ion binding"/>
    <property type="evidence" value="ECO:0007669"/>
    <property type="project" value="InterPro"/>
</dbReference>
<keyword evidence="2" id="KW-0479">Metal-binding</keyword>
<keyword evidence="4" id="KW-1185">Reference proteome</keyword>
<dbReference type="Gene3D" id="3.20.20.70">
    <property type="entry name" value="Aldolase class I"/>
    <property type="match status" value="1"/>
</dbReference>
<comment type="cofactor">
    <cofactor evidence="2">
        <name>Zn(2+)</name>
        <dbReference type="ChEBI" id="CHEBI:29105"/>
    </cofactor>
    <text evidence="2">Binds 2 Zn(2+) ions per subunit. One is catalytic and the other provides a structural contribution.</text>
</comment>
<dbReference type="InterPro" id="IPR050246">
    <property type="entry name" value="Class_II_FBP_aldolase"/>
</dbReference>
<dbReference type="InterPro" id="IPR000771">
    <property type="entry name" value="FBA_II"/>
</dbReference>
<feature type="binding site" evidence="2">
    <location>
        <position position="110"/>
    </location>
    <ligand>
        <name>Zn(2+)</name>
        <dbReference type="ChEBI" id="CHEBI:29105"/>
        <label>2</label>
    </ligand>
</feature>
<protein>
    <submittedName>
        <fullName evidence="3">Class II fructose-bisphosphate aldolase family protein</fullName>
    </submittedName>
</protein>
<keyword evidence="2" id="KW-0862">Zinc</keyword>
<dbReference type="GO" id="GO:0016832">
    <property type="term" value="F:aldehyde-lyase activity"/>
    <property type="evidence" value="ECO:0007669"/>
    <property type="project" value="InterPro"/>
</dbReference>
<evidence type="ECO:0000313" key="3">
    <source>
        <dbReference type="EMBL" id="MCI4656749.1"/>
    </source>
</evidence>
<dbReference type="EMBL" id="JALGAR010000001">
    <property type="protein sequence ID" value="MCI4656749.1"/>
    <property type="molecule type" value="Genomic_DNA"/>
</dbReference>
<dbReference type="PANTHER" id="PTHR30304:SF0">
    <property type="entry name" value="D-TAGATOSE-1,6-BISPHOSPHATE ALDOLASE SUBUNIT GATY-RELATED"/>
    <property type="match status" value="1"/>
</dbReference>
<feature type="binding site" evidence="2">
    <location>
        <position position="85"/>
    </location>
    <ligand>
        <name>Zn(2+)</name>
        <dbReference type="ChEBI" id="CHEBI:29105"/>
        <label>1</label>
        <note>catalytic</note>
    </ligand>
</feature>
<dbReference type="PANTHER" id="PTHR30304">
    <property type="entry name" value="D-TAGATOSE-1,6-BISPHOSPHATE ALDOLASE"/>
    <property type="match status" value="1"/>
</dbReference>
<dbReference type="InterPro" id="IPR013785">
    <property type="entry name" value="Aldolase_TIM"/>
</dbReference>
<evidence type="ECO:0000256" key="2">
    <source>
        <dbReference type="PIRSR" id="PIRSR001359-3"/>
    </source>
</evidence>